<feature type="compositionally biased region" description="Polar residues" evidence="9">
    <location>
        <begin position="1"/>
        <end position="11"/>
    </location>
</feature>
<dbReference type="Pfam" id="PF07526">
    <property type="entry name" value="POX"/>
    <property type="match status" value="1"/>
</dbReference>
<feature type="compositionally biased region" description="Basic residues" evidence="9">
    <location>
        <begin position="58"/>
        <end position="72"/>
    </location>
</feature>
<evidence type="ECO:0000256" key="4">
    <source>
        <dbReference type="ARBA" id="ARBA00023125"/>
    </source>
</evidence>
<evidence type="ECO:0000256" key="2">
    <source>
        <dbReference type="ARBA" id="ARBA00006454"/>
    </source>
</evidence>
<evidence type="ECO:0000313" key="11">
    <source>
        <dbReference type="EMBL" id="KAJ8486586.1"/>
    </source>
</evidence>
<dbReference type="SMART" id="SM00574">
    <property type="entry name" value="POX"/>
    <property type="match status" value="1"/>
</dbReference>
<dbReference type="EMBL" id="JAQQAF010000005">
    <property type="protein sequence ID" value="KAJ8486586.1"/>
    <property type="molecule type" value="Genomic_DNA"/>
</dbReference>
<evidence type="ECO:0000259" key="10">
    <source>
        <dbReference type="PROSITE" id="PS50071"/>
    </source>
</evidence>
<feature type="region of interest" description="Disordered" evidence="9">
    <location>
        <begin position="571"/>
        <end position="641"/>
    </location>
</feature>
<dbReference type="InterPro" id="IPR001356">
    <property type="entry name" value="HD"/>
</dbReference>
<comment type="similarity">
    <text evidence="2">Belongs to the TALE/BELL homeobox family.</text>
</comment>
<dbReference type="SMART" id="SM00389">
    <property type="entry name" value="HOX"/>
    <property type="match status" value="1"/>
</dbReference>
<comment type="caution">
    <text evidence="11">The sequence shown here is derived from an EMBL/GenBank/DDBJ whole genome shotgun (WGS) entry which is preliminary data.</text>
</comment>
<feature type="domain" description="Homeobox" evidence="10">
    <location>
        <begin position="499"/>
        <end position="562"/>
    </location>
</feature>
<keyword evidence="3" id="KW-0805">Transcription regulation</keyword>
<reference evidence="11 12" key="1">
    <citation type="submission" date="2022-12" db="EMBL/GenBank/DDBJ databases">
        <title>Chromosome-scale assembly of the Ensete ventricosum genome.</title>
        <authorList>
            <person name="Dussert Y."/>
            <person name="Stocks J."/>
            <person name="Wendawek A."/>
            <person name="Woldeyes F."/>
            <person name="Nichols R.A."/>
            <person name="Borrell J.S."/>
        </authorList>
    </citation>
    <scope>NUCLEOTIDE SEQUENCE [LARGE SCALE GENOMIC DNA]</scope>
    <source>
        <strain evidence="12">cv. Maze</strain>
        <tissue evidence="11">Seeds</tissue>
    </source>
</reference>
<comment type="subcellular location">
    <subcellularLocation>
        <location evidence="1 8">Nucleus</location>
    </subcellularLocation>
</comment>
<keyword evidence="4 8" id="KW-0238">DNA-binding</keyword>
<feature type="region of interest" description="Disordered" evidence="9">
    <location>
        <begin position="139"/>
        <end position="170"/>
    </location>
</feature>
<dbReference type="Gene3D" id="1.10.10.60">
    <property type="entry name" value="Homeodomain-like"/>
    <property type="match status" value="1"/>
</dbReference>
<feature type="compositionally biased region" description="Low complexity" evidence="9">
    <location>
        <begin position="581"/>
        <end position="617"/>
    </location>
</feature>
<organism evidence="11 12">
    <name type="scientific">Ensete ventricosum</name>
    <name type="common">Abyssinian banana</name>
    <name type="synonym">Musa ensete</name>
    <dbReference type="NCBI Taxonomy" id="4639"/>
    <lineage>
        <taxon>Eukaryota</taxon>
        <taxon>Viridiplantae</taxon>
        <taxon>Streptophyta</taxon>
        <taxon>Embryophyta</taxon>
        <taxon>Tracheophyta</taxon>
        <taxon>Spermatophyta</taxon>
        <taxon>Magnoliopsida</taxon>
        <taxon>Liliopsida</taxon>
        <taxon>Zingiberales</taxon>
        <taxon>Musaceae</taxon>
        <taxon>Ensete</taxon>
    </lineage>
</organism>
<dbReference type="FunFam" id="1.10.10.60:FF:000083">
    <property type="entry name" value="BEL1-like homeodomain protein 4"/>
    <property type="match status" value="1"/>
</dbReference>
<evidence type="ECO:0000256" key="3">
    <source>
        <dbReference type="ARBA" id="ARBA00023015"/>
    </source>
</evidence>
<evidence type="ECO:0000256" key="5">
    <source>
        <dbReference type="ARBA" id="ARBA00023155"/>
    </source>
</evidence>
<feature type="compositionally biased region" description="Low complexity" evidence="9">
    <location>
        <begin position="341"/>
        <end position="350"/>
    </location>
</feature>
<feature type="region of interest" description="Disordered" evidence="9">
    <location>
        <begin position="51"/>
        <end position="72"/>
    </location>
</feature>
<evidence type="ECO:0000313" key="12">
    <source>
        <dbReference type="Proteomes" id="UP001222027"/>
    </source>
</evidence>
<dbReference type="InterPro" id="IPR006563">
    <property type="entry name" value="POX_dom"/>
</dbReference>
<dbReference type="GO" id="GO:0005634">
    <property type="term" value="C:nucleus"/>
    <property type="evidence" value="ECO:0007669"/>
    <property type="project" value="UniProtKB-SubCell"/>
</dbReference>
<protein>
    <recommendedName>
        <fullName evidence="10">Homeobox domain-containing protein</fullName>
    </recommendedName>
</protein>
<dbReference type="PROSITE" id="PS50071">
    <property type="entry name" value="HOMEOBOX_2"/>
    <property type="match status" value="1"/>
</dbReference>
<sequence length="706" mass="76958">MGIATQPSQHPFSYLSPPRVLTEPLAGPTSPTSMSQGFHQGIFNFSQGFDRSASQEQHHHHHHIAQHSRRDKLRVQDLDVAGHPLVPIGDQGDETNIYESTAVGGGNMLSDMFNFPATGPTAIDLHANQISGGYHFPPRPAAMPGFSGDWYGLNRQESQQQQQQHPVTGLSTDSAAAMQLFLTNPPLQPPPHQRNPRSSSPSLPAPPPTFHHQHQDFRSLEDSPFGGRAGEGQGLSLSLSSSLQQLEMAKADDLRVRQAALYLNNQQQNQQQPTLHLQGHHDPGAQVHGHGQQLHMGYSSTGVVNVLRNSRYTKAAQELLEEFCSVGRGQLKGSRVGRYRGSTSNTNRNPSGGGGGVGAGAGDGGASATSSKDVPPLSPADRFEHQRKKTKLISMLDEVDRRYNHYCDQMQMVVNSFDSVMGFGSAIPYTALAQKAMSRHFRCLKDAIAAQLKQTCELLGDKEGASSSGVTKGETPRLRLLDQSLRQQRAFSQMGVMEQEAWRPQRGLPERSVSILRGWLFEHFLHPYPSDADKHLLARQTGLSRNQVANWFINARVRLWKPMVEEMYMQESKETEEIETETSQQRTQSPMQQQQGQRPETNAASESEASPSTSSITQRNLRLASSSENPPSGLSATHQSSGAVDDSVLIGDMYHRYGVAATSALGPAAGIRFGAAGDVSLTLGLRHAGGSTPEKSRFSARDTGGC</sequence>
<dbReference type="InterPro" id="IPR008422">
    <property type="entry name" value="KN_HD"/>
</dbReference>
<accession>A0AAV8QX12</accession>
<dbReference type="Pfam" id="PF05920">
    <property type="entry name" value="Homeobox_KN"/>
    <property type="match status" value="1"/>
</dbReference>
<dbReference type="InterPro" id="IPR050224">
    <property type="entry name" value="TALE_homeobox"/>
</dbReference>
<feature type="region of interest" description="Disordered" evidence="9">
    <location>
        <begin position="267"/>
        <end position="291"/>
    </location>
</feature>
<feature type="region of interest" description="Disordered" evidence="9">
    <location>
        <begin position="1"/>
        <end position="39"/>
    </location>
</feature>
<keyword evidence="5 8" id="KW-0371">Homeobox</keyword>
<dbReference type="AlphaFoldDB" id="A0AAV8QX12"/>
<evidence type="ECO:0000256" key="9">
    <source>
        <dbReference type="SAM" id="MobiDB-lite"/>
    </source>
</evidence>
<feature type="region of interest" description="Disordered" evidence="9">
    <location>
        <begin position="687"/>
        <end position="706"/>
    </location>
</feature>
<evidence type="ECO:0000256" key="8">
    <source>
        <dbReference type="PROSITE-ProRule" id="PRU00108"/>
    </source>
</evidence>
<feature type="DNA-binding region" description="Homeobox" evidence="8">
    <location>
        <begin position="501"/>
        <end position="563"/>
    </location>
</feature>
<feature type="compositionally biased region" description="Polar residues" evidence="9">
    <location>
        <begin position="618"/>
        <end position="641"/>
    </location>
</feature>
<feature type="compositionally biased region" description="Polar residues" evidence="9">
    <location>
        <begin position="29"/>
        <end position="39"/>
    </location>
</feature>
<evidence type="ECO:0000256" key="1">
    <source>
        <dbReference type="ARBA" id="ARBA00004123"/>
    </source>
</evidence>
<keyword evidence="7 8" id="KW-0539">Nucleus</keyword>
<name>A0AAV8QX12_ENSVE</name>
<gene>
    <name evidence="11" type="ORF">OPV22_019071</name>
</gene>
<feature type="region of interest" description="Disordered" evidence="9">
    <location>
        <begin position="182"/>
        <end position="234"/>
    </location>
</feature>
<dbReference type="GO" id="GO:0006355">
    <property type="term" value="P:regulation of DNA-templated transcription"/>
    <property type="evidence" value="ECO:0007669"/>
    <property type="project" value="InterPro"/>
</dbReference>
<feature type="compositionally biased region" description="Gly residues" evidence="9">
    <location>
        <begin position="351"/>
        <end position="365"/>
    </location>
</feature>
<evidence type="ECO:0000256" key="7">
    <source>
        <dbReference type="ARBA" id="ARBA00023242"/>
    </source>
</evidence>
<dbReference type="SUPFAM" id="SSF46689">
    <property type="entry name" value="Homeodomain-like"/>
    <property type="match status" value="1"/>
</dbReference>
<dbReference type="Proteomes" id="UP001222027">
    <property type="component" value="Unassembled WGS sequence"/>
</dbReference>
<dbReference type="InterPro" id="IPR009057">
    <property type="entry name" value="Homeodomain-like_sf"/>
</dbReference>
<keyword evidence="12" id="KW-1185">Reference proteome</keyword>
<keyword evidence="6" id="KW-0804">Transcription</keyword>
<dbReference type="GO" id="GO:0003677">
    <property type="term" value="F:DNA binding"/>
    <property type="evidence" value="ECO:0007669"/>
    <property type="project" value="UniProtKB-UniRule"/>
</dbReference>
<proteinExistence type="inferred from homology"/>
<evidence type="ECO:0000256" key="6">
    <source>
        <dbReference type="ARBA" id="ARBA00023163"/>
    </source>
</evidence>
<dbReference type="CDD" id="cd00086">
    <property type="entry name" value="homeodomain"/>
    <property type="match status" value="1"/>
</dbReference>
<dbReference type="PANTHER" id="PTHR11850">
    <property type="entry name" value="HOMEOBOX PROTEIN TRANSCRIPTION FACTORS"/>
    <property type="match status" value="1"/>
</dbReference>
<feature type="region of interest" description="Disordered" evidence="9">
    <location>
        <begin position="334"/>
        <end position="385"/>
    </location>
</feature>